<dbReference type="InterPro" id="IPR036264">
    <property type="entry name" value="Bact_exopeptidase_dim_dom"/>
</dbReference>
<dbReference type="InterPro" id="IPR011650">
    <property type="entry name" value="Peptidase_M20_dimer"/>
</dbReference>
<dbReference type="Proteomes" id="UP000672027">
    <property type="component" value="Chromosome"/>
</dbReference>
<protein>
    <submittedName>
        <fullName evidence="4">M20 family metallo-hydrolase</fullName>
    </submittedName>
</protein>
<gene>
    <name evidence="4" type="ORF">J8380_04075</name>
</gene>
<dbReference type="Gene3D" id="3.40.630.10">
    <property type="entry name" value="Zn peptidases"/>
    <property type="match status" value="1"/>
</dbReference>
<evidence type="ECO:0000313" key="4">
    <source>
        <dbReference type="EMBL" id="QTR50756.1"/>
    </source>
</evidence>
<dbReference type="SUPFAM" id="SSF55031">
    <property type="entry name" value="Bacterial exopeptidase dimerisation domain"/>
    <property type="match status" value="1"/>
</dbReference>
<comment type="similarity">
    <text evidence="1">Belongs to the peptidase M20 family.</text>
</comment>
<dbReference type="PANTHER" id="PTHR32494">
    <property type="entry name" value="ALLANTOATE DEIMINASE-RELATED"/>
    <property type="match status" value="1"/>
</dbReference>
<reference evidence="4 5" key="1">
    <citation type="submission" date="2021-04" db="EMBL/GenBank/DDBJ databases">
        <title>Genomics, taxonomy and metabolism of representatives of sulfur bacteria of the genus Thiothrix: Thiothrix fructosivorans QT, Thiothrix unzii A1T and three new species, Thiothrix subterranea sp. nov., Thiothrix litoralis sp. nov. and 'Candidatus Thiothrix anitrata' sp. nov.</title>
        <authorList>
            <person name="Ravin N.V."/>
            <person name="Smolyakov D."/>
            <person name="Rudenko T.S."/>
            <person name="Mardanov A.V."/>
            <person name="Beletsky A.V."/>
            <person name="Markov N.D."/>
            <person name="Fomenkov A.I."/>
            <person name="Roberts R.J."/>
            <person name="Karnachuk O.V."/>
            <person name="Novikov A."/>
            <person name="Grabovich M.Y."/>
        </authorList>
    </citation>
    <scope>NUCLEOTIDE SEQUENCE [LARGE SCALE GENOMIC DNA]</scope>
    <source>
        <strain evidence="4 5">A52</strain>
    </source>
</reference>
<dbReference type="InterPro" id="IPR010158">
    <property type="entry name" value="Amidase_Cbmase"/>
</dbReference>
<dbReference type="InterPro" id="IPR002933">
    <property type="entry name" value="Peptidase_M20"/>
</dbReference>
<evidence type="ECO:0000313" key="5">
    <source>
        <dbReference type="Proteomes" id="UP000672027"/>
    </source>
</evidence>
<dbReference type="NCBIfam" id="NF006771">
    <property type="entry name" value="PRK09290.1-5"/>
    <property type="match status" value="1"/>
</dbReference>
<dbReference type="NCBIfam" id="TIGR01879">
    <property type="entry name" value="hydantase"/>
    <property type="match status" value="1"/>
</dbReference>
<dbReference type="PIRSF" id="PIRSF001235">
    <property type="entry name" value="Amidase_carbamoylase"/>
    <property type="match status" value="1"/>
</dbReference>
<evidence type="ECO:0000259" key="3">
    <source>
        <dbReference type="Pfam" id="PF07687"/>
    </source>
</evidence>
<feature type="domain" description="Peptidase M20 dimerisation" evidence="3">
    <location>
        <begin position="211"/>
        <end position="308"/>
    </location>
</feature>
<name>A0ABX7X4E2_9GAMM</name>
<dbReference type="RefSeq" id="WP_210228570.1">
    <property type="nucleotide sequence ID" value="NZ_CP072800.1"/>
</dbReference>
<dbReference type="SUPFAM" id="SSF53187">
    <property type="entry name" value="Zn-dependent exopeptidases"/>
    <property type="match status" value="1"/>
</dbReference>
<dbReference type="Gene3D" id="3.30.70.360">
    <property type="match status" value="1"/>
</dbReference>
<keyword evidence="2" id="KW-0378">Hydrolase</keyword>
<dbReference type="Pfam" id="PF01546">
    <property type="entry name" value="Peptidase_M20"/>
    <property type="match status" value="1"/>
</dbReference>
<organism evidence="4 5">
    <name type="scientific">Candidatus Thiothrix anitrata</name>
    <dbReference type="NCBI Taxonomy" id="2823902"/>
    <lineage>
        <taxon>Bacteria</taxon>
        <taxon>Pseudomonadati</taxon>
        <taxon>Pseudomonadota</taxon>
        <taxon>Gammaproteobacteria</taxon>
        <taxon>Thiotrichales</taxon>
        <taxon>Thiotrichaceae</taxon>
        <taxon>Thiothrix</taxon>
    </lineage>
</organism>
<dbReference type="Pfam" id="PF07687">
    <property type="entry name" value="M20_dimer"/>
    <property type="match status" value="1"/>
</dbReference>
<dbReference type="PANTHER" id="PTHR32494:SF5">
    <property type="entry name" value="ALLANTOATE AMIDOHYDROLASE"/>
    <property type="match status" value="1"/>
</dbReference>
<proteinExistence type="inferred from homology"/>
<accession>A0ABX7X4E2</accession>
<evidence type="ECO:0000256" key="1">
    <source>
        <dbReference type="ARBA" id="ARBA00006153"/>
    </source>
</evidence>
<dbReference type="CDD" id="cd03884">
    <property type="entry name" value="M20_bAS"/>
    <property type="match status" value="1"/>
</dbReference>
<dbReference type="EMBL" id="CP072800">
    <property type="protein sequence ID" value="QTR50756.1"/>
    <property type="molecule type" value="Genomic_DNA"/>
</dbReference>
<keyword evidence="5" id="KW-1185">Reference proteome</keyword>
<sequence length="412" mass="46034">MIIPNVSRIERDIHQLSKFRDPKFPGITRRYDSIQYIEARNWIIRKFNEYGLTPIVDKTGNLMVEYGSHSNNRLIAIGSHIDTVISGGKYDGSVGVLGGLEILRCLIENKIELSHNILLIDFFAEESTEFGLSLVGSRGLAETLSIEQLSLKNDAGKSLKEVITTHINELNTSFGYINRRRISYFLELHIEQGPILEHEKKTVGVVSGIIGLRRLDVIIIGENNHAGSTPLELRKDALLSAAIIIVELRKKWKEKAKDSIRITVGKLKISPNLSNVIPGRVEFSIDLRAESNQILDYWVDQIENTVIESCVENDVEWKIMIKSRIEPVTFNKDILAVIFKAAEKAKMSCMTINSGAAHDSSQMSLISKAGMIFIPSKDGKSHCESEFTSMDDISKGVEVLGNSILLLDSLID</sequence>
<evidence type="ECO:0000256" key="2">
    <source>
        <dbReference type="ARBA" id="ARBA00022801"/>
    </source>
</evidence>